<organism evidence="1 2">
    <name type="scientific">Taklimakanibacter albus</name>
    <dbReference type="NCBI Taxonomy" id="2800327"/>
    <lineage>
        <taxon>Bacteria</taxon>
        <taxon>Pseudomonadati</taxon>
        <taxon>Pseudomonadota</taxon>
        <taxon>Alphaproteobacteria</taxon>
        <taxon>Hyphomicrobiales</taxon>
        <taxon>Aestuariivirgaceae</taxon>
        <taxon>Taklimakanibacter</taxon>
    </lineage>
</organism>
<protein>
    <submittedName>
        <fullName evidence="1">RidA family protein</fullName>
    </submittedName>
</protein>
<reference evidence="1" key="1">
    <citation type="submission" date="2021-01" db="EMBL/GenBank/DDBJ databases">
        <authorList>
            <person name="Sun Q."/>
        </authorList>
    </citation>
    <scope>NUCLEOTIDE SEQUENCE</scope>
    <source>
        <strain evidence="1">YIM B02566</strain>
    </source>
</reference>
<keyword evidence="2" id="KW-1185">Reference proteome</keyword>
<evidence type="ECO:0000313" key="2">
    <source>
        <dbReference type="Proteomes" id="UP000616151"/>
    </source>
</evidence>
<accession>A0ACC5R8T2</accession>
<dbReference type="EMBL" id="JAENHL010000007">
    <property type="protein sequence ID" value="MBK1868998.1"/>
    <property type="molecule type" value="Genomic_DNA"/>
</dbReference>
<gene>
    <name evidence="1" type="ORF">JHL16_21745</name>
</gene>
<evidence type="ECO:0000313" key="1">
    <source>
        <dbReference type="EMBL" id="MBK1868998.1"/>
    </source>
</evidence>
<comment type="caution">
    <text evidence="1">The sequence shown here is derived from an EMBL/GenBank/DDBJ whole genome shotgun (WGS) entry which is preliminary data.</text>
</comment>
<dbReference type="Proteomes" id="UP000616151">
    <property type="component" value="Unassembled WGS sequence"/>
</dbReference>
<sequence length="134" mass="14339">MPNPNRRAISSGSKFEEIAGYSRAVADGDWVFVSGTTGADPAGKFSPDVAEQTRQSLATISRALAEADADLGDVVRLRAYLANRADVMTVSAILRETFSDPRPTNTTIICGFPVEDIKVELEVTALKRRGSAHG</sequence>
<proteinExistence type="predicted"/>
<name>A0ACC5R8T2_9HYPH</name>